<proteinExistence type="predicted"/>
<organism evidence="1">
    <name type="scientific">Listeria seeligeri FSL N1-067</name>
    <dbReference type="NCBI Taxonomy" id="702453"/>
    <lineage>
        <taxon>Bacteria</taxon>
        <taxon>Bacillati</taxon>
        <taxon>Bacillota</taxon>
        <taxon>Bacilli</taxon>
        <taxon>Bacillales</taxon>
        <taxon>Listeriaceae</taxon>
        <taxon>Listeria</taxon>
    </lineage>
</organism>
<accession>E3ZP34</accession>
<dbReference type="Proteomes" id="UP000004302">
    <property type="component" value="Chromosome"/>
</dbReference>
<name>E3ZP34_LISSE</name>
<reference evidence="1" key="1">
    <citation type="journal article" date="2010" name="Microbiol. Resour. Announc.">
        <title>Comparative genomics of the bacterial genus Listeria: Genome evolution is characterized by limited gene acquisition and limited gene loss.</title>
        <authorList>
            <person name="den Bakker H.C."/>
            <person name="Cummings C.A."/>
            <person name="Ferreira V."/>
            <person name="Vatta P."/>
            <person name="Orsi R.H."/>
            <person name="Degoricija L."/>
            <person name="Barker M."/>
            <person name="Petrauskene O."/>
            <person name="Furtado M.R."/>
            <person name="Wiedmann M."/>
        </authorList>
    </citation>
    <scope>NUCLEOTIDE SEQUENCE [LARGE SCALE GENOMIC DNA]</scope>
    <source>
        <strain evidence="1">FSL N1-067</strain>
    </source>
</reference>
<gene>
    <name evidence="1" type="ORF">NT03LS_1214</name>
</gene>
<comment type="caution">
    <text evidence="1">The sequence shown here is derived from an EMBL/GenBank/DDBJ whole genome shotgun (WGS) entry which is preliminary data.</text>
</comment>
<dbReference type="EMBL" id="ADXJ01000508">
    <property type="protein sequence ID" value="EFS00629.1"/>
    <property type="molecule type" value="Genomic_DNA"/>
</dbReference>
<protein>
    <submittedName>
        <fullName evidence="1">Uncharacterized protein</fullName>
    </submittedName>
</protein>
<feature type="non-terminal residue" evidence="1">
    <location>
        <position position="44"/>
    </location>
</feature>
<evidence type="ECO:0000313" key="1">
    <source>
        <dbReference type="EMBL" id="EFS00629.1"/>
    </source>
</evidence>
<dbReference type="HOGENOM" id="CLU_218154_0_0_9"/>
<dbReference type="AlphaFoldDB" id="E3ZP34"/>
<sequence>MKDYFPNIKRLFRRTKDIFVKNKKVLKPNIIYFYVCNVRLKETI</sequence>